<accession>A0A9P6NAB1</accession>
<evidence type="ECO:0000313" key="2">
    <source>
        <dbReference type="Proteomes" id="UP000886653"/>
    </source>
</evidence>
<name>A0A9P6NAB1_9BASI</name>
<dbReference type="EMBL" id="MU167345">
    <property type="protein sequence ID" value="KAG0142514.1"/>
    <property type="molecule type" value="Genomic_DNA"/>
</dbReference>
<comment type="caution">
    <text evidence="1">The sequence shown here is derived from an EMBL/GenBank/DDBJ whole genome shotgun (WGS) entry which is preliminary data.</text>
</comment>
<reference evidence="1" key="1">
    <citation type="submission" date="2013-11" db="EMBL/GenBank/DDBJ databases">
        <title>Genome sequence of the fusiform rust pathogen reveals effectors for host alternation and coevolution with pine.</title>
        <authorList>
            <consortium name="DOE Joint Genome Institute"/>
            <person name="Smith K."/>
            <person name="Pendleton A."/>
            <person name="Kubisiak T."/>
            <person name="Anderson C."/>
            <person name="Salamov A."/>
            <person name="Aerts A."/>
            <person name="Riley R."/>
            <person name="Clum A."/>
            <person name="Lindquist E."/>
            <person name="Ence D."/>
            <person name="Campbell M."/>
            <person name="Kronenberg Z."/>
            <person name="Feau N."/>
            <person name="Dhillon B."/>
            <person name="Hamelin R."/>
            <person name="Burleigh J."/>
            <person name="Smith J."/>
            <person name="Yandell M."/>
            <person name="Nelson C."/>
            <person name="Grigoriev I."/>
            <person name="Davis J."/>
        </authorList>
    </citation>
    <scope>NUCLEOTIDE SEQUENCE</scope>
    <source>
        <strain evidence="1">G11</strain>
    </source>
</reference>
<protein>
    <submittedName>
        <fullName evidence="1">Uncharacterized protein</fullName>
    </submittedName>
</protein>
<gene>
    <name evidence="1" type="ORF">CROQUDRAFT_97393</name>
</gene>
<organism evidence="1 2">
    <name type="scientific">Cronartium quercuum f. sp. fusiforme G11</name>
    <dbReference type="NCBI Taxonomy" id="708437"/>
    <lineage>
        <taxon>Eukaryota</taxon>
        <taxon>Fungi</taxon>
        <taxon>Dikarya</taxon>
        <taxon>Basidiomycota</taxon>
        <taxon>Pucciniomycotina</taxon>
        <taxon>Pucciniomycetes</taxon>
        <taxon>Pucciniales</taxon>
        <taxon>Coleosporiaceae</taxon>
        <taxon>Cronartium</taxon>
    </lineage>
</organism>
<keyword evidence="2" id="KW-1185">Reference proteome</keyword>
<proteinExistence type="predicted"/>
<dbReference type="Proteomes" id="UP000886653">
    <property type="component" value="Unassembled WGS sequence"/>
</dbReference>
<dbReference type="AlphaFoldDB" id="A0A9P6NAB1"/>
<sequence length="168" mass="19004">MKTLELLVAENNETQSTLVVSLYTTVGHTTFKKEVTKKHQKWTTQCDQNTIRLRSLAPASSSKNSGRVQLKIKQLSDRTAKTRLASLPTFSGVVVSVPQPAYPSQTPITSLSTHPPVFNFVPSYLKLGDCGVLEVHLNQDLREPFTHSLDLWRRIFLEQQRLFWTPAL</sequence>
<evidence type="ECO:0000313" key="1">
    <source>
        <dbReference type="EMBL" id="KAG0142514.1"/>
    </source>
</evidence>